<keyword evidence="6" id="KW-0746">Sphingolipid metabolism</keyword>
<dbReference type="GO" id="GO:0016020">
    <property type="term" value="C:membrane"/>
    <property type="evidence" value="ECO:0007669"/>
    <property type="project" value="GOC"/>
</dbReference>
<dbReference type="Gene3D" id="3.20.20.80">
    <property type="entry name" value="Glycosidases"/>
    <property type="match status" value="1"/>
</dbReference>
<comment type="similarity">
    <text evidence="2 6">Belongs to the glycosyl hydrolase 30 family.</text>
</comment>
<comment type="caution">
    <text evidence="10">The sequence shown here is derived from an EMBL/GenBank/DDBJ whole genome shotgun (WGS) entry which is preliminary data.</text>
</comment>
<gene>
    <name evidence="10" type="ORF">BOKJ2_LOCUS11662</name>
</gene>
<dbReference type="Pfam" id="PF17189">
    <property type="entry name" value="Glyco_hydro_30C"/>
    <property type="match status" value="1"/>
</dbReference>
<keyword evidence="6" id="KW-0326">Glycosidase</keyword>
<dbReference type="Pfam" id="PF02055">
    <property type="entry name" value="Glyco_hydro_30"/>
    <property type="match status" value="1"/>
</dbReference>
<dbReference type="GO" id="GO:0004348">
    <property type="term" value="F:glucosylceramidase activity"/>
    <property type="evidence" value="ECO:0007669"/>
    <property type="project" value="UniProtKB-EC"/>
</dbReference>
<feature type="chain" id="PRO_5035595395" description="Glucosylceramidase" evidence="7">
    <location>
        <begin position="19"/>
        <end position="524"/>
    </location>
</feature>
<evidence type="ECO:0000256" key="5">
    <source>
        <dbReference type="ARBA" id="ARBA00022801"/>
    </source>
</evidence>
<dbReference type="PRINTS" id="PR00843">
    <property type="entry name" value="GLHYDRLASE30"/>
</dbReference>
<dbReference type="EMBL" id="CAJFCW020000005">
    <property type="protein sequence ID" value="CAG9121122.1"/>
    <property type="molecule type" value="Genomic_DNA"/>
</dbReference>
<dbReference type="EC" id="3.2.1.45" evidence="3 6"/>
<evidence type="ECO:0000313" key="10">
    <source>
        <dbReference type="EMBL" id="CAD5225606.1"/>
    </source>
</evidence>
<keyword evidence="4 7" id="KW-0732">Signal</keyword>
<organism evidence="10 11">
    <name type="scientific">Bursaphelenchus okinawaensis</name>
    <dbReference type="NCBI Taxonomy" id="465554"/>
    <lineage>
        <taxon>Eukaryota</taxon>
        <taxon>Metazoa</taxon>
        <taxon>Ecdysozoa</taxon>
        <taxon>Nematoda</taxon>
        <taxon>Chromadorea</taxon>
        <taxon>Rhabditida</taxon>
        <taxon>Tylenchina</taxon>
        <taxon>Tylenchomorpha</taxon>
        <taxon>Aphelenchoidea</taxon>
        <taxon>Aphelenchoididae</taxon>
        <taxon>Bursaphelenchus</taxon>
    </lineage>
</organism>
<keyword evidence="11" id="KW-1185">Reference proteome</keyword>
<evidence type="ECO:0000256" key="2">
    <source>
        <dbReference type="ARBA" id="ARBA00005382"/>
    </source>
</evidence>
<feature type="signal peptide" evidence="7">
    <location>
        <begin position="1"/>
        <end position="18"/>
    </location>
</feature>
<dbReference type="InterPro" id="IPR033452">
    <property type="entry name" value="GH30_C"/>
</dbReference>
<sequence length="524" mass="59254">MKIRSLVLLVHLVLLVKSAPPMGTEQDGKGCNKQYFDQDSFVCTCSVTSGCDSVEPVGTIKDDEAVVYTTSLDGDRLTRTVENFGIYKGHTNSSYLIELVSNTDWLQKIIGFGGAITDSVQVVYDIAARNRLNTLLLDQYYGPNSIEYSLGRIPIGSSDFSETEWSYLEEPEDYLLSKFSLAKDKKVPLVRAILQKNPEIKLFASAWSAPGWMKDTGRMRGGGKLQGGLNGIYYLTYAKYILKFFKAYAAQGINFWGMTVQNEPATGAVADYRWQTMYLSPAMQRDFVDKRLAPMLKSDNVTKDILIMAHDDQRSGILEAAKEIYSKKVEHEVDGLGVHWYSASEYEPLTDVHKIKPDKFILSTEACNADHDDEHLPLFGSWEYAQKYAHDIIQNLRNYVAGWTDWNIWLNEQGGPNWVGNFVDAPIIVDTYKGVFYKQPMYYIMGHFSKFIPPNSYRLKLNQNQENKELETVGFVTPGLKLVLVAHNWSKDKTFELLVKKSNSKSAVKISLGPKSIKTIIFNN</sequence>
<evidence type="ECO:0000256" key="3">
    <source>
        <dbReference type="ARBA" id="ARBA00012658"/>
    </source>
</evidence>
<comment type="catalytic activity">
    <reaction evidence="1">
        <text>a beta-D-glucosyl-(1&lt;-&gt;1')-N-acylsphing-4-enine + H2O = an N-acylsphing-4-enine + D-glucose</text>
        <dbReference type="Rhea" id="RHEA:13269"/>
        <dbReference type="ChEBI" id="CHEBI:4167"/>
        <dbReference type="ChEBI" id="CHEBI:15377"/>
        <dbReference type="ChEBI" id="CHEBI:22801"/>
        <dbReference type="ChEBI" id="CHEBI:52639"/>
        <dbReference type="EC" id="3.2.1.45"/>
    </reaction>
    <physiologicalReaction direction="left-to-right" evidence="1">
        <dbReference type="Rhea" id="RHEA:13270"/>
    </physiologicalReaction>
</comment>
<dbReference type="Proteomes" id="UP000614601">
    <property type="component" value="Unassembled WGS sequence"/>
</dbReference>
<evidence type="ECO:0000313" key="11">
    <source>
        <dbReference type="Proteomes" id="UP000614601"/>
    </source>
</evidence>
<dbReference type="AlphaFoldDB" id="A0A811L8K5"/>
<dbReference type="PANTHER" id="PTHR11069:SF23">
    <property type="entry name" value="LYSOSOMAL ACID GLUCOSYLCERAMIDASE"/>
    <property type="match status" value="1"/>
</dbReference>
<evidence type="ECO:0000259" key="9">
    <source>
        <dbReference type="Pfam" id="PF17189"/>
    </source>
</evidence>
<keyword evidence="5 6" id="KW-0378">Hydrolase</keyword>
<dbReference type="SUPFAM" id="SSF51445">
    <property type="entry name" value="(Trans)glycosidases"/>
    <property type="match status" value="1"/>
</dbReference>
<reference evidence="10" key="1">
    <citation type="submission" date="2020-09" db="EMBL/GenBank/DDBJ databases">
        <authorList>
            <person name="Kikuchi T."/>
        </authorList>
    </citation>
    <scope>NUCLEOTIDE SEQUENCE</scope>
    <source>
        <strain evidence="10">SH1</strain>
    </source>
</reference>
<feature type="domain" description="Glycosyl hydrolase family 30 TIM-barrel" evidence="8">
    <location>
        <begin position="109"/>
        <end position="452"/>
    </location>
</feature>
<dbReference type="InterPro" id="IPR017853">
    <property type="entry name" value="GH"/>
</dbReference>
<evidence type="ECO:0000256" key="4">
    <source>
        <dbReference type="ARBA" id="ARBA00022729"/>
    </source>
</evidence>
<evidence type="ECO:0000256" key="1">
    <source>
        <dbReference type="ARBA" id="ARBA00001013"/>
    </source>
</evidence>
<evidence type="ECO:0000259" key="8">
    <source>
        <dbReference type="Pfam" id="PF02055"/>
    </source>
</evidence>
<evidence type="ECO:0000256" key="7">
    <source>
        <dbReference type="SAM" id="SignalP"/>
    </source>
</evidence>
<dbReference type="InterPro" id="IPR001139">
    <property type="entry name" value="Glyco_hydro_30"/>
</dbReference>
<feature type="domain" description="Glycosyl hydrolase family 30 beta sandwich" evidence="9">
    <location>
        <begin position="456"/>
        <end position="520"/>
    </location>
</feature>
<dbReference type="InterPro" id="IPR033453">
    <property type="entry name" value="Glyco_hydro_30_TIM-barrel"/>
</dbReference>
<keyword evidence="6" id="KW-0443">Lipid metabolism</keyword>
<dbReference type="Proteomes" id="UP000783686">
    <property type="component" value="Unassembled WGS sequence"/>
</dbReference>
<proteinExistence type="inferred from homology"/>
<protein>
    <recommendedName>
        <fullName evidence="3 6">Glucosylceramidase</fullName>
        <ecNumber evidence="3 6">3.2.1.45</ecNumber>
    </recommendedName>
</protein>
<dbReference type="PANTHER" id="PTHR11069">
    <property type="entry name" value="GLUCOSYLCERAMIDASE"/>
    <property type="match status" value="1"/>
</dbReference>
<evidence type="ECO:0000256" key="6">
    <source>
        <dbReference type="RuleBase" id="RU361188"/>
    </source>
</evidence>
<dbReference type="GO" id="GO:0006680">
    <property type="term" value="P:glucosylceramide catabolic process"/>
    <property type="evidence" value="ECO:0007669"/>
    <property type="project" value="TreeGrafter"/>
</dbReference>
<dbReference type="EMBL" id="CAJFDH010000005">
    <property type="protein sequence ID" value="CAD5225606.1"/>
    <property type="molecule type" value="Genomic_DNA"/>
</dbReference>
<name>A0A811L8K5_9BILA</name>
<accession>A0A811L8K5</accession>
<dbReference type="OrthoDB" id="2160638at2759"/>